<sequence length="372" mass="40553">MLVGKSKDTSIDCEVHLLSSLQEDSSDKEDASFATLSFESILSPAVGSNSDALQSSISTFFSQISGMSDLTDVNEADVRRLRNEIASLQSKVASKGDEMPVSDLIKYVERLLKVEEELVVEEDNLKNSRSTCRETMDSASEDSSTYSFEEEDFGESLVDTSSVHPMQKLVTSQDMQDSLPTPLVGNKKSLGMRVDDMQDSTPRIGNTRKSLPNHTTSVLSQRWETDCSDRSEFCSPIFRQSGGSSRNVRSTACTNDSLGSASDHGVLERSRRSGGSSRKIRSTTCTNNSLGSASDHGGLQPIPSSVGGFSTRWARNSSMRHLEKDSCSASDALNFKTPIREFPTQNVAGIWNSGDKVKISKSSYGPRTFSGR</sequence>
<evidence type="ECO:0000313" key="3">
    <source>
        <dbReference type="EMBL" id="CAJ1966384.1"/>
    </source>
</evidence>
<dbReference type="Proteomes" id="UP001295423">
    <property type="component" value="Unassembled WGS sequence"/>
</dbReference>
<evidence type="ECO:0000313" key="4">
    <source>
        <dbReference type="Proteomes" id="UP001295423"/>
    </source>
</evidence>
<feature type="coiled-coil region" evidence="1">
    <location>
        <begin position="71"/>
        <end position="98"/>
    </location>
</feature>
<feature type="region of interest" description="Disordered" evidence="2">
    <location>
        <begin position="238"/>
        <end position="304"/>
    </location>
</feature>
<dbReference type="AlphaFoldDB" id="A0AAD2PXH4"/>
<gene>
    <name evidence="3" type="ORF">CYCCA115_LOCUS21968</name>
</gene>
<feature type="compositionally biased region" description="Polar residues" evidence="2">
    <location>
        <begin position="241"/>
        <end position="260"/>
    </location>
</feature>
<evidence type="ECO:0000256" key="1">
    <source>
        <dbReference type="SAM" id="Coils"/>
    </source>
</evidence>
<keyword evidence="1" id="KW-0175">Coiled coil</keyword>
<dbReference type="EMBL" id="CAKOGP040002280">
    <property type="protein sequence ID" value="CAJ1966384.1"/>
    <property type="molecule type" value="Genomic_DNA"/>
</dbReference>
<keyword evidence="4" id="KW-1185">Reference proteome</keyword>
<evidence type="ECO:0000256" key="2">
    <source>
        <dbReference type="SAM" id="MobiDB-lite"/>
    </source>
</evidence>
<proteinExistence type="predicted"/>
<protein>
    <submittedName>
        <fullName evidence="3">Uncharacterized protein</fullName>
    </submittedName>
</protein>
<comment type="caution">
    <text evidence="3">The sequence shown here is derived from an EMBL/GenBank/DDBJ whole genome shotgun (WGS) entry which is preliminary data.</text>
</comment>
<feature type="compositionally biased region" description="Polar residues" evidence="2">
    <location>
        <begin position="283"/>
        <end position="292"/>
    </location>
</feature>
<accession>A0AAD2PXH4</accession>
<feature type="compositionally biased region" description="Polar residues" evidence="2">
    <location>
        <begin position="199"/>
        <end position="217"/>
    </location>
</feature>
<reference evidence="3" key="1">
    <citation type="submission" date="2023-08" db="EMBL/GenBank/DDBJ databases">
        <authorList>
            <person name="Audoor S."/>
            <person name="Bilcke G."/>
        </authorList>
    </citation>
    <scope>NUCLEOTIDE SEQUENCE</scope>
</reference>
<organism evidence="3 4">
    <name type="scientific">Cylindrotheca closterium</name>
    <dbReference type="NCBI Taxonomy" id="2856"/>
    <lineage>
        <taxon>Eukaryota</taxon>
        <taxon>Sar</taxon>
        <taxon>Stramenopiles</taxon>
        <taxon>Ochrophyta</taxon>
        <taxon>Bacillariophyta</taxon>
        <taxon>Bacillariophyceae</taxon>
        <taxon>Bacillariophycidae</taxon>
        <taxon>Bacillariales</taxon>
        <taxon>Bacillariaceae</taxon>
        <taxon>Cylindrotheca</taxon>
    </lineage>
</organism>
<name>A0AAD2PXH4_9STRA</name>
<feature type="region of interest" description="Disordered" evidence="2">
    <location>
        <begin position="198"/>
        <end position="217"/>
    </location>
</feature>